<organism evidence="1 2">
    <name type="scientific">Secundilactobacillus odoratitofui DSM 19909 = JCM 15043</name>
    <dbReference type="NCBI Taxonomy" id="1423776"/>
    <lineage>
        <taxon>Bacteria</taxon>
        <taxon>Bacillati</taxon>
        <taxon>Bacillota</taxon>
        <taxon>Bacilli</taxon>
        <taxon>Lactobacillales</taxon>
        <taxon>Lactobacillaceae</taxon>
        <taxon>Secundilactobacillus</taxon>
    </lineage>
</organism>
<accession>A0A0R1LSP9</accession>
<comment type="caution">
    <text evidence="1">The sequence shown here is derived from an EMBL/GenBank/DDBJ whole genome shotgun (WGS) entry which is preliminary data.</text>
</comment>
<name>A0A0R1LSP9_9LACO</name>
<sequence>MFFVAEAGPTVTEKGRYLEWQWHPQWLVNNKNSNYTIMCQSTPILKSDLS</sequence>
<proteinExistence type="predicted"/>
<dbReference type="Proteomes" id="UP000051160">
    <property type="component" value="Unassembled WGS sequence"/>
</dbReference>
<gene>
    <name evidence="1" type="ORF">FD04_GL000523</name>
</gene>
<evidence type="ECO:0000313" key="1">
    <source>
        <dbReference type="EMBL" id="KRK98782.1"/>
    </source>
</evidence>
<dbReference type="EMBL" id="AZEE01000027">
    <property type="protein sequence ID" value="KRK98782.1"/>
    <property type="molecule type" value="Genomic_DNA"/>
</dbReference>
<dbReference type="PATRIC" id="fig|1423776.4.peg.527"/>
<reference evidence="1 2" key="1">
    <citation type="journal article" date="2015" name="Genome Announc.">
        <title>Expanding the biotechnology potential of lactobacilli through comparative genomics of 213 strains and associated genera.</title>
        <authorList>
            <person name="Sun Z."/>
            <person name="Harris H.M."/>
            <person name="McCann A."/>
            <person name="Guo C."/>
            <person name="Argimon S."/>
            <person name="Zhang W."/>
            <person name="Yang X."/>
            <person name="Jeffery I.B."/>
            <person name="Cooney J.C."/>
            <person name="Kagawa T.F."/>
            <person name="Liu W."/>
            <person name="Song Y."/>
            <person name="Salvetti E."/>
            <person name="Wrobel A."/>
            <person name="Rasinkangas P."/>
            <person name="Parkhill J."/>
            <person name="Rea M.C."/>
            <person name="O'Sullivan O."/>
            <person name="Ritari J."/>
            <person name="Douillard F.P."/>
            <person name="Paul Ross R."/>
            <person name="Yang R."/>
            <person name="Briner A.E."/>
            <person name="Felis G.E."/>
            <person name="de Vos W.M."/>
            <person name="Barrangou R."/>
            <person name="Klaenhammer T.R."/>
            <person name="Caufield P.W."/>
            <person name="Cui Y."/>
            <person name="Zhang H."/>
            <person name="O'Toole P.W."/>
        </authorList>
    </citation>
    <scope>NUCLEOTIDE SEQUENCE [LARGE SCALE GENOMIC DNA]</scope>
    <source>
        <strain evidence="1 2">DSM 19909</strain>
    </source>
</reference>
<dbReference type="AlphaFoldDB" id="A0A0R1LSP9"/>
<evidence type="ECO:0000313" key="2">
    <source>
        <dbReference type="Proteomes" id="UP000051160"/>
    </source>
</evidence>
<keyword evidence="2" id="KW-1185">Reference proteome</keyword>
<protein>
    <submittedName>
        <fullName evidence="1">Uncharacterized protein</fullName>
    </submittedName>
</protein>